<dbReference type="Pfam" id="PF03721">
    <property type="entry name" value="UDPG_MGDP_dh_N"/>
    <property type="match status" value="1"/>
</dbReference>
<evidence type="ECO:0000256" key="5">
    <source>
        <dbReference type="ARBA" id="ARBA00023027"/>
    </source>
</evidence>
<evidence type="ECO:0000256" key="6">
    <source>
        <dbReference type="ARBA" id="ARBA00047473"/>
    </source>
</evidence>
<comment type="pathway">
    <text evidence="1">Nucleotide-sugar biosynthesis; UDP-alpha-D-glucuronate biosynthesis; UDP-alpha-D-glucuronate from UDP-alpha-D-glucose: step 1/1.</text>
</comment>
<dbReference type="PIRSF" id="PIRSF500134">
    <property type="entry name" value="UDPglc_DH_bac"/>
    <property type="match status" value="1"/>
</dbReference>
<evidence type="ECO:0000259" key="8">
    <source>
        <dbReference type="SMART" id="SM00984"/>
    </source>
</evidence>
<evidence type="ECO:0000313" key="9">
    <source>
        <dbReference type="EMBL" id="GAA3704951.1"/>
    </source>
</evidence>
<evidence type="ECO:0000313" key="10">
    <source>
        <dbReference type="Proteomes" id="UP001501536"/>
    </source>
</evidence>
<protein>
    <recommendedName>
        <fullName evidence="3 7">UDP-glucose 6-dehydrogenase</fullName>
        <ecNumber evidence="3 7">1.1.1.22</ecNumber>
    </recommendedName>
</protein>
<comment type="caution">
    <text evidence="9">The sequence shown here is derived from an EMBL/GenBank/DDBJ whole genome shotgun (WGS) entry which is preliminary data.</text>
</comment>
<comment type="similarity">
    <text evidence="2 7">Belongs to the UDP-glucose/GDP-mannose dehydrogenase family.</text>
</comment>
<dbReference type="EC" id="1.1.1.22" evidence="3 7"/>
<proteinExistence type="inferred from homology"/>
<evidence type="ECO:0000256" key="1">
    <source>
        <dbReference type="ARBA" id="ARBA00004701"/>
    </source>
</evidence>
<dbReference type="SMART" id="SM00984">
    <property type="entry name" value="UDPG_MGDP_dh_C"/>
    <property type="match status" value="1"/>
</dbReference>
<dbReference type="InterPro" id="IPR001732">
    <property type="entry name" value="UDP-Glc/GDP-Man_DH_N"/>
</dbReference>
<dbReference type="SUPFAM" id="SSF48179">
    <property type="entry name" value="6-phosphogluconate dehydrogenase C-terminal domain-like"/>
    <property type="match status" value="1"/>
</dbReference>
<dbReference type="Pfam" id="PF00984">
    <property type="entry name" value="UDPG_MGDP_dh"/>
    <property type="match status" value="1"/>
</dbReference>
<evidence type="ECO:0000256" key="2">
    <source>
        <dbReference type="ARBA" id="ARBA00006601"/>
    </source>
</evidence>
<dbReference type="InterPro" id="IPR014026">
    <property type="entry name" value="UDP-Glc/GDP-Man_DH_dimer"/>
</dbReference>
<dbReference type="PIRSF" id="PIRSF000124">
    <property type="entry name" value="UDPglc_GDPman_dh"/>
    <property type="match status" value="1"/>
</dbReference>
<dbReference type="Gene3D" id="1.20.5.100">
    <property type="entry name" value="Cytochrome c1, transmembrane anchor, C-terminal"/>
    <property type="match status" value="1"/>
</dbReference>
<keyword evidence="10" id="KW-1185">Reference proteome</keyword>
<evidence type="ECO:0000256" key="4">
    <source>
        <dbReference type="ARBA" id="ARBA00023002"/>
    </source>
</evidence>
<accession>A0ABP7DIR4</accession>
<dbReference type="InterPro" id="IPR014027">
    <property type="entry name" value="UDP-Glc/GDP-Man_DH_C"/>
</dbReference>
<reference evidence="10" key="1">
    <citation type="journal article" date="2019" name="Int. J. Syst. Evol. Microbiol.">
        <title>The Global Catalogue of Microorganisms (GCM) 10K type strain sequencing project: providing services to taxonomists for standard genome sequencing and annotation.</title>
        <authorList>
            <consortium name="The Broad Institute Genomics Platform"/>
            <consortium name="The Broad Institute Genome Sequencing Center for Infectious Disease"/>
            <person name="Wu L."/>
            <person name="Ma J."/>
        </authorList>
    </citation>
    <scope>NUCLEOTIDE SEQUENCE [LARGE SCALE GENOMIC DNA]</scope>
    <source>
        <strain evidence="10">JCM 16961</strain>
    </source>
</reference>
<dbReference type="SUPFAM" id="SSF52413">
    <property type="entry name" value="UDP-glucose/GDP-mannose dehydrogenase C-terminal domain"/>
    <property type="match status" value="1"/>
</dbReference>
<dbReference type="InterPro" id="IPR036291">
    <property type="entry name" value="NAD(P)-bd_dom_sf"/>
</dbReference>
<dbReference type="InterPro" id="IPR028357">
    <property type="entry name" value="UDPglc_DH_bac"/>
</dbReference>
<evidence type="ECO:0000256" key="3">
    <source>
        <dbReference type="ARBA" id="ARBA00012954"/>
    </source>
</evidence>
<dbReference type="NCBIfam" id="TIGR03026">
    <property type="entry name" value="NDP-sugDHase"/>
    <property type="match status" value="1"/>
</dbReference>
<evidence type="ECO:0000256" key="7">
    <source>
        <dbReference type="PIRNR" id="PIRNR000124"/>
    </source>
</evidence>
<dbReference type="InterPro" id="IPR008927">
    <property type="entry name" value="6-PGluconate_DH-like_C_sf"/>
</dbReference>
<dbReference type="EMBL" id="BAABCJ010000002">
    <property type="protein sequence ID" value="GAA3704951.1"/>
    <property type="molecule type" value="Genomic_DNA"/>
</dbReference>
<sequence>MSGDTSRIEAAAPQPRITVIGTGYLGATHAACMAELGFEVLGLDVDPLKIVALSRGELPFHEPGLPELLVKHVSSGRLRFTNSYREAADFGDVHFIGVGTPQRPGESAADLAYVDAAVAELVRNLTRDALIVGKSTVPVGTARRLRRLIDDELEGRPEPAAPRVALAWNPEFLREGRAVQDTLAPDRLVVGTDDGDAESRALLRRVYAAPLATGTPLIETDFETAELVKVAANAFLATKISFINAFSEITEVIGGDITTLADALGHDARIGRKFLNAGVGFGGGCLPKDIRALQARADELGAGAAMRFLTQMDEINLRRRDRVIHLATQSVGLLQGARIAVLGAAFKPESDDVRDSPALDIAARLYNSGADVTVYDPQANRNAAARFPRLEYARSLEEAVSGADLVVLLTEWEEFRRLRPRDLEPLVRERRFIDGRNVLPAEDWKASGWEFSALGRRADVVGLHEVREQVSGADPRSRLAPIDFFQSLAAE</sequence>
<dbReference type="InterPro" id="IPR017476">
    <property type="entry name" value="UDP-Glc/GDP-Man"/>
</dbReference>
<dbReference type="SUPFAM" id="SSF51735">
    <property type="entry name" value="NAD(P)-binding Rossmann-fold domains"/>
    <property type="match status" value="1"/>
</dbReference>
<dbReference type="PANTHER" id="PTHR43750">
    <property type="entry name" value="UDP-GLUCOSE 6-DEHYDROGENASE TUAD"/>
    <property type="match status" value="1"/>
</dbReference>
<gene>
    <name evidence="9" type="ORF">GCM10022377_18260</name>
</gene>
<feature type="domain" description="UDP-glucose/GDP-mannose dehydrogenase C-terminal" evidence="8">
    <location>
        <begin position="340"/>
        <end position="441"/>
    </location>
</feature>
<keyword evidence="4 7" id="KW-0560">Oxidoreductase</keyword>
<keyword evidence="5 7" id="KW-0520">NAD</keyword>
<name>A0ABP7DIR4_9MICC</name>
<dbReference type="Proteomes" id="UP001501536">
    <property type="component" value="Unassembled WGS sequence"/>
</dbReference>
<dbReference type="Pfam" id="PF03720">
    <property type="entry name" value="UDPG_MGDP_dh_C"/>
    <property type="match status" value="1"/>
</dbReference>
<dbReference type="PANTHER" id="PTHR43750:SF3">
    <property type="entry name" value="UDP-GLUCOSE 6-DEHYDROGENASE TUAD"/>
    <property type="match status" value="1"/>
</dbReference>
<dbReference type="Gene3D" id="3.40.50.720">
    <property type="entry name" value="NAD(P)-binding Rossmann-like Domain"/>
    <property type="match status" value="2"/>
</dbReference>
<dbReference type="RefSeq" id="WP_344883197.1">
    <property type="nucleotide sequence ID" value="NZ_BAABCJ010000002.1"/>
</dbReference>
<dbReference type="InterPro" id="IPR036220">
    <property type="entry name" value="UDP-Glc/GDP-Man_DH_C_sf"/>
</dbReference>
<organism evidence="9 10">
    <name type="scientific">Zhihengliuella alba</name>
    <dbReference type="NCBI Taxonomy" id="547018"/>
    <lineage>
        <taxon>Bacteria</taxon>
        <taxon>Bacillati</taxon>
        <taxon>Actinomycetota</taxon>
        <taxon>Actinomycetes</taxon>
        <taxon>Micrococcales</taxon>
        <taxon>Micrococcaceae</taxon>
        <taxon>Zhihengliuella</taxon>
    </lineage>
</organism>
<comment type="catalytic activity">
    <reaction evidence="6 7">
        <text>UDP-alpha-D-glucose + 2 NAD(+) + H2O = UDP-alpha-D-glucuronate + 2 NADH + 3 H(+)</text>
        <dbReference type="Rhea" id="RHEA:23596"/>
        <dbReference type="ChEBI" id="CHEBI:15377"/>
        <dbReference type="ChEBI" id="CHEBI:15378"/>
        <dbReference type="ChEBI" id="CHEBI:57540"/>
        <dbReference type="ChEBI" id="CHEBI:57945"/>
        <dbReference type="ChEBI" id="CHEBI:58052"/>
        <dbReference type="ChEBI" id="CHEBI:58885"/>
        <dbReference type="EC" id="1.1.1.22"/>
    </reaction>
</comment>